<dbReference type="Proteomes" id="UP001589692">
    <property type="component" value="Unassembled WGS sequence"/>
</dbReference>
<dbReference type="Gene3D" id="1.20.910.10">
    <property type="entry name" value="Heme oxygenase-like"/>
    <property type="match status" value="1"/>
</dbReference>
<dbReference type="SUPFAM" id="SSF48613">
    <property type="entry name" value="Heme oxygenase-like"/>
    <property type="match status" value="1"/>
</dbReference>
<organism evidence="1 2">
    <name type="scientific">Rhizobium puerariae</name>
    <dbReference type="NCBI Taxonomy" id="1585791"/>
    <lineage>
        <taxon>Bacteria</taxon>
        <taxon>Pseudomonadati</taxon>
        <taxon>Pseudomonadota</taxon>
        <taxon>Alphaproteobacteria</taxon>
        <taxon>Hyphomicrobiales</taxon>
        <taxon>Rhizobiaceae</taxon>
        <taxon>Rhizobium/Agrobacterium group</taxon>
        <taxon>Rhizobium</taxon>
    </lineage>
</organism>
<dbReference type="CDD" id="cd19166">
    <property type="entry name" value="HemeO-bac"/>
    <property type="match status" value="1"/>
</dbReference>
<evidence type="ECO:0000313" key="1">
    <source>
        <dbReference type="EMBL" id="MFB9949791.1"/>
    </source>
</evidence>
<dbReference type="Pfam" id="PF01126">
    <property type="entry name" value="Heme_oxygenase"/>
    <property type="match status" value="1"/>
</dbReference>
<protein>
    <submittedName>
        <fullName evidence="1">Biliverdin-producing heme oxygenase</fullName>
    </submittedName>
</protein>
<name>A0ABV6AGP4_9HYPH</name>
<accession>A0ABV6AGP4</accession>
<dbReference type="EMBL" id="JBHMAA010000014">
    <property type="protein sequence ID" value="MFB9949791.1"/>
    <property type="molecule type" value="Genomic_DNA"/>
</dbReference>
<dbReference type="RefSeq" id="WP_377261217.1">
    <property type="nucleotide sequence ID" value="NZ_JBHMAA010000014.1"/>
</dbReference>
<sequence>MQIELEAPPTRIERLKAITDATHERLDKRIMAAGPFDSRERYALFLDVQHRFHADVDPLYNDLLLGRLVPDLPGRARLSLLRQDIADISGVMPAASHVEASPRTSPAALGWLYVAEGSTLGAAFLLKEAAKLGLSAEFGARHLAPHPEGRGLHWRTFVAAFNALDLSKADEVEVAEGAKAAFHRVHALVEQVFG</sequence>
<comment type="caution">
    <text evidence="1">The sequence shown here is derived from an EMBL/GenBank/DDBJ whole genome shotgun (WGS) entry which is preliminary data.</text>
</comment>
<gene>
    <name evidence="1" type="ORF">ACFFP0_13080</name>
</gene>
<keyword evidence="2" id="KW-1185">Reference proteome</keyword>
<dbReference type="InterPro" id="IPR016053">
    <property type="entry name" value="Haem_Oase-like"/>
</dbReference>
<dbReference type="InterPro" id="IPR016084">
    <property type="entry name" value="Haem_Oase-like_multi-hlx"/>
</dbReference>
<reference evidence="1 2" key="1">
    <citation type="submission" date="2024-09" db="EMBL/GenBank/DDBJ databases">
        <authorList>
            <person name="Sun Q."/>
            <person name="Mori K."/>
        </authorList>
    </citation>
    <scope>NUCLEOTIDE SEQUENCE [LARGE SCALE GENOMIC DNA]</scope>
    <source>
        <strain evidence="1 2">TBRC 4938</strain>
    </source>
</reference>
<evidence type="ECO:0000313" key="2">
    <source>
        <dbReference type="Proteomes" id="UP001589692"/>
    </source>
</evidence>
<proteinExistence type="predicted"/>